<comment type="caution">
    <text evidence="1">The sequence shown here is derived from an EMBL/GenBank/DDBJ whole genome shotgun (WGS) entry which is preliminary data.</text>
</comment>
<reference evidence="1 2" key="2">
    <citation type="submission" date="2018-03" db="EMBL/GenBank/DDBJ databases">
        <authorList>
            <person name="Keele B.F."/>
        </authorList>
    </citation>
    <scope>NUCLEOTIDE SEQUENCE [LARGE SCALE GENOMIC DNA]</scope>
    <source>
        <strain evidence="1 2">CCALA 016</strain>
    </source>
</reference>
<gene>
    <name evidence="1" type="ORF">C7H19_24460</name>
</gene>
<evidence type="ECO:0000313" key="1">
    <source>
        <dbReference type="EMBL" id="PSF29179.1"/>
    </source>
</evidence>
<keyword evidence="2" id="KW-1185">Reference proteome</keyword>
<dbReference type="AlphaFoldDB" id="A0A2T1LQY3"/>
<accession>A0A2T1LQY3</accession>
<sequence length="158" mass="17863">MKNKIFNVAPTTLSNTIVYQTRRHCNPSTDKERLDSLNFNGFQEQVAKTNYTTAKALQHKDLSLFPSPPNSQKSPPCYGLNRAIADHDFSACLEIAEAISPASDPIEFLNTFNPQFFCPRCKKKAYLFKQEKNHAKVVCLKHGSQLVWTRRVGGQSDD</sequence>
<organism evidence="1 2">
    <name type="scientific">Aphanothece hegewaldii CCALA 016</name>
    <dbReference type="NCBI Taxonomy" id="2107694"/>
    <lineage>
        <taxon>Bacteria</taxon>
        <taxon>Bacillati</taxon>
        <taxon>Cyanobacteriota</taxon>
        <taxon>Cyanophyceae</taxon>
        <taxon>Oscillatoriophycideae</taxon>
        <taxon>Chroococcales</taxon>
        <taxon>Aphanothecaceae</taxon>
        <taxon>Aphanothece</taxon>
    </lineage>
</organism>
<reference evidence="1 2" key="1">
    <citation type="submission" date="2018-03" db="EMBL/GenBank/DDBJ databases">
        <title>The ancient ancestry and fast evolution of plastids.</title>
        <authorList>
            <person name="Moore K.R."/>
            <person name="Magnabosco C."/>
            <person name="Momper L."/>
            <person name="Gold D.A."/>
            <person name="Bosak T."/>
            <person name="Fournier G.P."/>
        </authorList>
    </citation>
    <scope>NUCLEOTIDE SEQUENCE [LARGE SCALE GENOMIC DNA]</scope>
    <source>
        <strain evidence="1 2">CCALA 016</strain>
    </source>
</reference>
<proteinExistence type="predicted"/>
<dbReference type="EMBL" id="PXOH01000066">
    <property type="protein sequence ID" value="PSF29179.1"/>
    <property type="molecule type" value="Genomic_DNA"/>
</dbReference>
<evidence type="ECO:0000313" key="2">
    <source>
        <dbReference type="Proteomes" id="UP000239001"/>
    </source>
</evidence>
<name>A0A2T1LQY3_9CHRO</name>
<protein>
    <submittedName>
        <fullName evidence="1">Uncharacterized protein</fullName>
    </submittedName>
</protein>
<dbReference type="RefSeq" id="WP_106459519.1">
    <property type="nucleotide sequence ID" value="NZ_PXOH01000066.1"/>
</dbReference>
<dbReference type="Proteomes" id="UP000239001">
    <property type="component" value="Unassembled WGS sequence"/>
</dbReference>